<evidence type="ECO:0000313" key="3">
    <source>
        <dbReference type="Proteomes" id="UP001165160"/>
    </source>
</evidence>
<feature type="repeat" description="ANK" evidence="1">
    <location>
        <begin position="50"/>
        <end position="82"/>
    </location>
</feature>
<dbReference type="SUPFAM" id="SSF48403">
    <property type="entry name" value="Ankyrin repeat"/>
    <property type="match status" value="1"/>
</dbReference>
<gene>
    <name evidence="2" type="ORF">TrVE_jg10720</name>
</gene>
<protein>
    <submittedName>
        <fullName evidence="2">Uncharacterized protein</fullName>
    </submittedName>
</protein>
<dbReference type="PROSITE" id="PS50088">
    <property type="entry name" value="ANK_REPEAT"/>
    <property type="match status" value="1"/>
</dbReference>
<dbReference type="InterPro" id="IPR039323">
    <property type="entry name" value="ANKRD_45/46/60"/>
</dbReference>
<dbReference type="Proteomes" id="UP001165160">
    <property type="component" value="Unassembled WGS sequence"/>
</dbReference>
<dbReference type="Pfam" id="PF12796">
    <property type="entry name" value="Ank_2"/>
    <property type="match status" value="1"/>
</dbReference>
<keyword evidence="3" id="KW-1185">Reference proteome</keyword>
<comment type="caution">
    <text evidence="2">The sequence shown here is derived from an EMBL/GenBank/DDBJ whole genome shotgun (WGS) entry which is preliminary data.</text>
</comment>
<organism evidence="2 3">
    <name type="scientific">Triparma verrucosa</name>
    <dbReference type="NCBI Taxonomy" id="1606542"/>
    <lineage>
        <taxon>Eukaryota</taxon>
        <taxon>Sar</taxon>
        <taxon>Stramenopiles</taxon>
        <taxon>Ochrophyta</taxon>
        <taxon>Bolidophyceae</taxon>
        <taxon>Parmales</taxon>
        <taxon>Triparmaceae</taxon>
        <taxon>Triparma</taxon>
    </lineage>
</organism>
<dbReference type="InterPro" id="IPR036770">
    <property type="entry name" value="Ankyrin_rpt-contain_sf"/>
</dbReference>
<dbReference type="AlphaFoldDB" id="A0A9W7CB58"/>
<evidence type="ECO:0000256" key="1">
    <source>
        <dbReference type="PROSITE-ProRule" id="PRU00023"/>
    </source>
</evidence>
<name>A0A9W7CB58_9STRA</name>
<accession>A0A9W7CB58</accession>
<dbReference type="EMBL" id="BRXX01000266">
    <property type="protein sequence ID" value="GMI01396.1"/>
    <property type="molecule type" value="Genomic_DNA"/>
</dbReference>
<dbReference type="PANTHER" id="PTHR22677:SF4">
    <property type="entry name" value="USHER SYNDROME TYPE-1G PROTEIN-LIKE PROTEIN"/>
    <property type="match status" value="1"/>
</dbReference>
<dbReference type="PANTHER" id="PTHR22677">
    <property type="entry name" value="ANKYRIN REPEAT DOMAIN-CONTAINING PROTEIN 60"/>
    <property type="match status" value="1"/>
</dbReference>
<proteinExistence type="predicted"/>
<dbReference type="SMART" id="SM00248">
    <property type="entry name" value="ANK"/>
    <property type="match status" value="2"/>
</dbReference>
<evidence type="ECO:0000313" key="2">
    <source>
        <dbReference type="EMBL" id="GMI01396.1"/>
    </source>
</evidence>
<sequence>MPFGMVKNDGDGDVGMEDPENEVITAAGDGDLARVQAILPSKGFNHSDSNGYTCLHAAAAYKRMEVINWLLVSGADVNVKDNDGDTPLHHCESLEVAQLLVAKGADKTICNSEGKTAMDLRGEDIVPENDEDYDSDDEEQKDIKEMLSFLLGIEGTISLTATMEE</sequence>
<dbReference type="Gene3D" id="1.25.40.20">
    <property type="entry name" value="Ankyrin repeat-containing domain"/>
    <property type="match status" value="1"/>
</dbReference>
<dbReference type="InterPro" id="IPR002110">
    <property type="entry name" value="Ankyrin_rpt"/>
</dbReference>
<keyword evidence="1" id="KW-0040">ANK repeat</keyword>
<reference evidence="3" key="1">
    <citation type="journal article" date="2023" name="Commun. Biol.">
        <title>Genome analysis of Parmales, the sister group of diatoms, reveals the evolutionary specialization of diatoms from phago-mixotrophs to photoautotrophs.</title>
        <authorList>
            <person name="Ban H."/>
            <person name="Sato S."/>
            <person name="Yoshikawa S."/>
            <person name="Yamada K."/>
            <person name="Nakamura Y."/>
            <person name="Ichinomiya M."/>
            <person name="Sato N."/>
            <person name="Blanc-Mathieu R."/>
            <person name="Endo H."/>
            <person name="Kuwata A."/>
            <person name="Ogata H."/>
        </authorList>
    </citation>
    <scope>NUCLEOTIDE SEQUENCE [LARGE SCALE GENOMIC DNA]</scope>
    <source>
        <strain evidence="3">NIES 3699</strain>
    </source>
</reference>
<dbReference type="PROSITE" id="PS50297">
    <property type="entry name" value="ANK_REP_REGION"/>
    <property type="match status" value="1"/>
</dbReference>